<feature type="signal peptide" evidence="1">
    <location>
        <begin position="1"/>
        <end position="23"/>
    </location>
</feature>
<name>A0A840AZ49_9SPHN</name>
<dbReference type="EMBL" id="JACIEA010000001">
    <property type="protein sequence ID" value="MBB3942277.1"/>
    <property type="molecule type" value="Genomic_DNA"/>
</dbReference>
<dbReference type="Proteomes" id="UP000581447">
    <property type="component" value="Unassembled WGS sequence"/>
</dbReference>
<sequence>MMKRMFLGAVTALALTSATGAQQSPLPYGSPVTLAQAKTIVAAAEQSARSRNFTMAFAIVEPSGELVLFHKMDGTQYGSDLVAREKARTAARFKRSTKAFFDSIAGGRNAVLSLPGVVAIEGGTPIVINGRIVGAIGVSGGTSEQDGEVAAAALIGLE</sequence>
<dbReference type="SUPFAM" id="SSF143744">
    <property type="entry name" value="GlcG-like"/>
    <property type="match status" value="1"/>
</dbReference>
<gene>
    <name evidence="2" type="ORF">GGR91_000499</name>
</gene>
<dbReference type="PANTHER" id="PTHR34309:SF1">
    <property type="entry name" value="PROTEIN GLCG"/>
    <property type="match status" value="1"/>
</dbReference>
<dbReference type="InterPro" id="IPR038084">
    <property type="entry name" value="PduO/GlcC-like_sf"/>
</dbReference>
<proteinExistence type="predicted"/>
<dbReference type="RefSeq" id="WP_183939748.1">
    <property type="nucleotide sequence ID" value="NZ_BAABBG010000001.1"/>
</dbReference>
<dbReference type="AlphaFoldDB" id="A0A840AZ49"/>
<dbReference type="InterPro" id="IPR005624">
    <property type="entry name" value="PduO/GlcC-like"/>
</dbReference>
<organism evidence="2 3">
    <name type="scientific">Sphingorhabdus rigui</name>
    <dbReference type="NCBI Taxonomy" id="1282858"/>
    <lineage>
        <taxon>Bacteria</taxon>
        <taxon>Pseudomonadati</taxon>
        <taxon>Pseudomonadota</taxon>
        <taxon>Alphaproteobacteria</taxon>
        <taxon>Sphingomonadales</taxon>
        <taxon>Sphingomonadaceae</taxon>
        <taxon>Sphingorhabdus</taxon>
    </lineage>
</organism>
<evidence type="ECO:0000313" key="2">
    <source>
        <dbReference type="EMBL" id="MBB3942277.1"/>
    </source>
</evidence>
<dbReference type="PANTHER" id="PTHR34309">
    <property type="entry name" value="SLR1406 PROTEIN"/>
    <property type="match status" value="1"/>
</dbReference>
<dbReference type="InterPro" id="IPR052517">
    <property type="entry name" value="GlcG_carb_metab_protein"/>
</dbReference>
<evidence type="ECO:0000313" key="3">
    <source>
        <dbReference type="Proteomes" id="UP000581447"/>
    </source>
</evidence>
<reference evidence="2 3" key="1">
    <citation type="submission" date="2020-08" db="EMBL/GenBank/DDBJ databases">
        <title>Genomic Encyclopedia of Type Strains, Phase IV (KMG-IV): sequencing the most valuable type-strain genomes for metagenomic binning, comparative biology and taxonomic classification.</title>
        <authorList>
            <person name="Goeker M."/>
        </authorList>
    </citation>
    <scope>NUCLEOTIDE SEQUENCE [LARGE SCALE GENOMIC DNA]</scope>
    <source>
        <strain evidence="2 3">DSM 29050</strain>
    </source>
</reference>
<dbReference type="Gene3D" id="3.30.450.150">
    <property type="entry name" value="Haem-degrading domain"/>
    <property type="match status" value="1"/>
</dbReference>
<keyword evidence="3" id="KW-1185">Reference proteome</keyword>
<keyword evidence="1" id="KW-0732">Signal</keyword>
<dbReference type="Pfam" id="PF03928">
    <property type="entry name" value="HbpS-like"/>
    <property type="match status" value="1"/>
</dbReference>
<evidence type="ECO:0000256" key="1">
    <source>
        <dbReference type="SAM" id="SignalP"/>
    </source>
</evidence>
<comment type="caution">
    <text evidence="2">The sequence shown here is derived from an EMBL/GenBank/DDBJ whole genome shotgun (WGS) entry which is preliminary data.</text>
</comment>
<feature type="chain" id="PRO_5032785865" evidence="1">
    <location>
        <begin position="24"/>
        <end position="158"/>
    </location>
</feature>
<protein>
    <submittedName>
        <fullName evidence="2">Uncharacterized protein GlcG (DUF336 family)</fullName>
    </submittedName>
</protein>
<accession>A0A840AZ49</accession>